<comment type="caution">
    <text evidence="2">The sequence shown here is derived from an EMBL/GenBank/DDBJ whole genome shotgun (WGS) entry which is preliminary data.</text>
</comment>
<feature type="compositionally biased region" description="Low complexity" evidence="1">
    <location>
        <begin position="770"/>
        <end position="782"/>
    </location>
</feature>
<protein>
    <submittedName>
        <fullName evidence="2">Unnamed protein product</fullName>
    </submittedName>
</protein>
<proteinExistence type="predicted"/>
<evidence type="ECO:0000313" key="3">
    <source>
        <dbReference type="Proteomes" id="UP001165121"/>
    </source>
</evidence>
<dbReference type="Proteomes" id="UP001165121">
    <property type="component" value="Unassembled WGS sequence"/>
</dbReference>
<reference evidence="2" key="1">
    <citation type="submission" date="2023-04" db="EMBL/GenBank/DDBJ databases">
        <title>Phytophthora fragariaefolia NBRC 109709.</title>
        <authorList>
            <person name="Ichikawa N."/>
            <person name="Sato H."/>
            <person name="Tonouchi N."/>
        </authorList>
    </citation>
    <scope>NUCLEOTIDE SEQUENCE</scope>
    <source>
        <strain evidence="2">NBRC 109709</strain>
    </source>
</reference>
<accession>A0A9W7D2M4</accession>
<feature type="compositionally biased region" description="Low complexity" evidence="1">
    <location>
        <begin position="868"/>
        <end position="899"/>
    </location>
</feature>
<dbReference type="AlphaFoldDB" id="A0A9W7D2M4"/>
<feature type="region of interest" description="Disordered" evidence="1">
    <location>
        <begin position="767"/>
        <end position="909"/>
    </location>
</feature>
<feature type="compositionally biased region" description="Acidic residues" evidence="1">
    <location>
        <begin position="355"/>
        <end position="364"/>
    </location>
</feature>
<feature type="compositionally biased region" description="Low complexity" evidence="1">
    <location>
        <begin position="658"/>
        <end position="697"/>
    </location>
</feature>
<feature type="compositionally biased region" description="Low complexity" evidence="1">
    <location>
        <begin position="332"/>
        <end position="351"/>
    </location>
</feature>
<feature type="region of interest" description="Disordered" evidence="1">
    <location>
        <begin position="382"/>
        <end position="408"/>
    </location>
</feature>
<feature type="region of interest" description="Disordered" evidence="1">
    <location>
        <begin position="196"/>
        <end position="220"/>
    </location>
</feature>
<keyword evidence="3" id="KW-1185">Reference proteome</keyword>
<evidence type="ECO:0000313" key="2">
    <source>
        <dbReference type="EMBL" id="GMF48465.1"/>
    </source>
</evidence>
<gene>
    <name evidence="2" type="ORF">Pfra01_001873600</name>
</gene>
<feature type="compositionally biased region" description="Polar residues" evidence="1">
    <location>
        <begin position="204"/>
        <end position="219"/>
    </location>
</feature>
<feature type="region of interest" description="Disordered" evidence="1">
    <location>
        <begin position="329"/>
        <end position="364"/>
    </location>
</feature>
<sequence length="1204" mass="126036">MTLERDRLLDLSKQSTAFTAYLRKSVAELEAHAAVARSQADAQVAAAFRHADGFKRQVQDRDQENAALRVSIADRDRAYADLQGVASKHFAQLQESARLLVDGGSQPLRHAQSVIAHQRAVILRQKRVIARQGSIPMHDPHMAAAAAGGLDAPGLSPSDLQLNARLCRILAERFPEAMEIPSGETRVLELRIGSRQDGALTAPPGSSSPRQASGRTAQPRSIGLAASAVDSAGGSSQPRRTLAQLRRARLNTLTPAENLHRLSHPVSVTAAGSRRKPHQPPDQPYSILLPGEEGHEVVMELLAGDDLVAVSDGELLRLSAVSSRRRRHCRRASSSVTPSSAAKVARPASAAGDEPPFDFDLGDPMEDVELDVSAEVGLSATSSTGAVSTTGTSSVAAATSSPVTATSSTTVTTVVSAAPNVDSAVVSWTTPQDSSISTATSNSAATASSSAVLASMSSCSAESASADTSVPTSLPIASSTTGLSASCSTASTIGLASSAGLGVSTSVLLLAPLSTSGVVTPAPSSADPVVASAPALSFTITSTPLSSTSMVATASSTVMSIPASSSAVITNTTTSLAAVALPAAGSVWVSTSAPGSVGSISVSTPNSAMLRVLACSRQTPALKPSGAVSTVVTAVPEVSSTRPMFSVSDRVALGLGGSVESSSDSTSRGAGSSAKPLELLSGSSDAESDSVAASSAENESRRGQTGYPGYPATTVPHPKARALSSATPAVDGDDSSDDSDDVSLRDLVPRMQTGRVATHGKAQSYLALGRAPPSSPRSSDSAGVLYALRSSSSPKKTKEKKERRKHKHRHKRKHKSKPRHNHKHRPSDLENLAGSADDADPPRRSKRLASSDSAGRARPPKKSRRKLPPSSSRLSNHSAGASPVVPSSLPSTTGSVGVTPPHPGVHSHPALPVALRVSYSTLQTRAAQAASRDSRITPQNARLHDLPFLHFGSARCWKAILERQTGQIVRAGGDRSRIPPTPSTLDGLRAFADVYNPDHPSQLLRRLLPVGPIFVSPLRLSEARTRLGNSASASSLMERLAELWVKLRGEIPSPTKSGKSASLARDDHPTRYFVALWERTHWDVESSVMMGLHPSRRASRSYEEIADMYTEWFRYKLCRKRRRDALRSLMATISDDLYSAVMKSIGGVPAPDVEAELYFELSVPMYPLVNLSWIPGGSDWCQAVSEVDSAEPCGSQYSGGCGGG</sequence>
<dbReference type="EMBL" id="BSXT01002353">
    <property type="protein sequence ID" value="GMF48465.1"/>
    <property type="molecule type" value="Genomic_DNA"/>
</dbReference>
<feature type="compositionally biased region" description="Basic residues" evidence="1">
    <location>
        <begin position="858"/>
        <end position="867"/>
    </location>
</feature>
<organism evidence="2 3">
    <name type="scientific">Phytophthora fragariaefolia</name>
    <dbReference type="NCBI Taxonomy" id="1490495"/>
    <lineage>
        <taxon>Eukaryota</taxon>
        <taxon>Sar</taxon>
        <taxon>Stramenopiles</taxon>
        <taxon>Oomycota</taxon>
        <taxon>Peronosporomycetes</taxon>
        <taxon>Peronosporales</taxon>
        <taxon>Peronosporaceae</taxon>
        <taxon>Phytophthora</taxon>
    </lineage>
</organism>
<name>A0A9W7D2M4_9STRA</name>
<evidence type="ECO:0000256" key="1">
    <source>
        <dbReference type="SAM" id="MobiDB-lite"/>
    </source>
</evidence>
<feature type="compositionally biased region" description="Basic residues" evidence="1">
    <location>
        <begin position="795"/>
        <end position="825"/>
    </location>
</feature>
<feature type="compositionally biased region" description="Acidic residues" evidence="1">
    <location>
        <begin position="731"/>
        <end position="741"/>
    </location>
</feature>
<feature type="region of interest" description="Disordered" evidence="1">
    <location>
        <begin position="657"/>
        <end position="742"/>
    </location>
</feature>